<protein>
    <submittedName>
        <fullName evidence="3">Uncharacterized protein</fullName>
    </submittedName>
</protein>
<organism evidence="3 4">
    <name type="scientific">Agrocybe chaxingu</name>
    <dbReference type="NCBI Taxonomy" id="84603"/>
    <lineage>
        <taxon>Eukaryota</taxon>
        <taxon>Fungi</taxon>
        <taxon>Dikarya</taxon>
        <taxon>Basidiomycota</taxon>
        <taxon>Agaricomycotina</taxon>
        <taxon>Agaricomycetes</taxon>
        <taxon>Agaricomycetidae</taxon>
        <taxon>Agaricales</taxon>
        <taxon>Agaricineae</taxon>
        <taxon>Strophariaceae</taxon>
        <taxon>Agrocybe</taxon>
    </lineage>
</organism>
<dbReference type="OrthoDB" id="4928at2759"/>
<dbReference type="SUPFAM" id="SSF52156">
    <property type="entry name" value="Initiation factor IF2/eIF5b, domain 3"/>
    <property type="match status" value="1"/>
</dbReference>
<keyword evidence="1" id="KW-0547">Nucleotide-binding</keyword>
<dbReference type="PANTHER" id="PTHR43381:SF4">
    <property type="entry name" value="EUKARYOTIC TRANSLATION INITIATION FACTOR 5B"/>
    <property type="match status" value="1"/>
</dbReference>
<dbReference type="InterPro" id="IPR036925">
    <property type="entry name" value="TIF_IF2_dom3_sf"/>
</dbReference>
<gene>
    <name evidence="3" type="ORF">NLJ89_g12437</name>
</gene>
<proteinExistence type="predicted"/>
<dbReference type="EMBL" id="JANKHO010004418">
    <property type="protein sequence ID" value="KAJ3476984.1"/>
    <property type="molecule type" value="Genomic_DNA"/>
</dbReference>
<dbReference type="Gene3D" id="2.40.30.10">
    <property type="entry name" value="Translation factors"/>
    <property type="match status" value="1"/>
</dbReference>
<sequence>MRSATMLEKAKELACILCFDVPVEKEAEKLAEEMGIRLFKGIFFDVISEKKLLIETRIADIIYHLFDAFTKYNEEIMEAKRKDAAPQAVWPCRLKIIAAFCKRDPIILGVDILDGTLRIGTPLAVVKIDPSTGKKEVIDLGKMSVYHHSSNSYH</sequence>
<dbReference type="GO" id="GO:0003743">
    <property type="term" value="F:translation initiation factor activity"/>
    <property type="evidence" value="ECO:0007669"/>
    <property type="project" value="TreeGrafter"/>
</dbReference>
<dbReference type="AlphaFoldDB" id="A0A9W8JMA7"/>
<evidence type="ECO:0000256" key="2">
    <source>
        <dbReference type="ARBA" id="ARBA00023134"/>
    </source>
</evidence>
<keyword evidence="4" id="KW-1185">Reference proteome</keyword>
<evidence type="ECO:0000256" key="1">
    <source>
        <dbReference type="ARBA" id="ARBA00022741"/>
    </source>
</evidence>
<evidence type="ECO:0000313" key="3">
    <source>
        <dbReference type="EMBL" id="KAJ3476984.1"/>
    </source>
</evidence>
<dbReference type="GO" id="GO:0005739">
    <property type="term" value="C:mitochondrion"/>
    <property type="evidence" value="ECO:0007669"/>
    <property type="project" value="TreeGrafter"/>
</dbReference>
<dbReference type="Gene3D" id="3.40.50.10050">
    <property type="entry name" value="Translation initiation factor IF- 2, domain 3"/>
    <property type="match status" value="1"/>
</dbReference>
<keyword evidence="2" id="KW-0342">GTP-binding</keyword>
<dbReference type="InterPro" id="IPR015760">
    <property type="entry name" value="TIF_IF2"/>
</dbReference>
<dbReference type="PANTHER" id="PTHR43381">
    <property type="entry name" value="TRANSLATION INITIATION FACTOR IF-2-RELATED"/>
    <property type="match status" value="1"/>
</dbReference>
<accession>A0A9W8JMA7</accession>
<comment type="caution">
    <text evidence="3">The sequence shown here is derived from an EMBL/GenBank/DDBJ whole genome shotgun (WGS) entry which is preliminary data.</text>
</comment>
<evidence type="ECO:0000313" key="4">
    <source>
        <dbReference type="Proteomes" id="UP001148786"/>
    </source>
</evidence>
<reference evidence="3" key="1">
    <citation type="submission" date="2022-07" db="EMBL/GenBank/DDBJ databases">
        <title>Genome Sequence of Agrocybe chaxingu.</title>
        <authorList>
            <person name="Buettner E."/>
        </authorList>
    </citation>
    <scope>NUCLEOTIDE SEQUENCE</scope>
    <source>
        <strain evidence="3">MP-N11</strain>
    </source>
</reference>
<dbReference type="Proteomes" id="UP001148786">
    <property type="component" value="Unassembled WGS sequence"/>
</dbReference>
<dbReference type="GO" id="GO:0005525">
    <property type="term" value="F:GTP binding"/>
    <property type="evidence" value="ECO:0007669"/>
    <property type="project" value="UniProtKB-KW"/>
</dbReference>
<name>A0A9W8JMA7_9AGAR</name>